<comment type="caution">
    <text evidence="1">The sequence shown here is derived from an EMBL/GenBank/DDBJ whole genome shotgun (WGS) entry which is preliminary data.</text>
</comment>
<reference evidence="1 2" key="1">
    <citation type="submission" date="2024-02" db="EMBL/GenBank/DDBJ databases">
        <title>de novo genome assembly of Solanum bulbocastanum strain 11H21.</title>
        <authorList>
            <person name="Hosaka A.J."/>
        </authorList>
    </citation>
    <scope>NUCLEOTIDE SEQUENCE [LARGE SCALE GENOMIC DNA]</scope>
    <source>
        <tissue evidence="1">Young leaves</tissue>
    </source>
</reference>
<dbReference type="PANTHER" id="PTHR47481">
    <property type="match status" value="1"/>
</dbReference>
<dbReference type="EMBL" id="JBANQN010000008">
    <property type="protein sequence ID" value="KAK6781943.1"/>
    <property type="molecule type" value="Genomic_DNA"/>
</dbReference>
<evidence type="ECO:0000313" key="1">
    <source>
        <dbReference type="EMBL" id="KAK6781943.1"/>
    </source>
</evidence>
<proteinExistence type="predicted"/>
<dbReference type="PANTHER" id="PTHR47481:SF43">
    <property type="entry name" value="RETROTRANSPOSON COPIA-LIKE N-TERMINAL DOMAIN-CONTAINING PROTEIN"/>
    <property type="match status" value="1"/>
</dbReference>
<accession>A0AAN8TC81</accession>
<keyword evidence="2" id="KW-1185">Reference proteome</keyword>
<dbReference type="AlphaFoldDB" id="A0AAN8TC81"/>
<name>A0AAN8TC81_SOLBU</name>
<dbReference type="Proteomes" id="UP001371456">
    <property type="component" value="Unassembled WGS sequence"/>
</dbReference>
<evidence type="ECO:0000313" key="2">
    <source>
        <dbReference type="Proteomes" id="UP001371456"/>
    </source>
</evidence>
<protein>
    <submittedName>
        <fullName evidence="1">Uncharacterized protein</fullName>
    </submittedName>
</protein>
<organism evidence="1 2">
    <name type="scientific">Solanum bulbocastanum</name>
    <name type="common">Wild potato</name>
    <dbReference type="NCBI Taxonomy" id="147425"/>
    <lineage>
        <taxon>Eukaryota</taxon>
        <taxon>Viridiplantae</taxon>
        <taxon>Streptophyta</taxon>
        <taxon>Embryophyta</taxon>
        <taxon>Tracheophyta</taxon>
        <taxon>Spermatophyta</taxon>
        <taxon>Magnoliopsida</taxon>
        <taxon>eudicotyledons</taxon>
        <taxon>Gunneridae</taxon>
        <taxon>Pentapetalae</taxon>
        <taxon>asterids</taxon>
        <taxon>lamiids</taxon>
        <taxon>Solanales</taxon>
        <taxon>Solanaceae</taxon>
        <taxon>Solanoideae</taxon>
        <taxon>Solaneae</taxon>
        <taxon>Solanum</taxon>
    </lineage>
</organism>
<sequence>MCPPSTISNTVGAKPNPYHTHWIQQDQLILSRLISSLSEETLPIIIGMNTPEEVWDPLAATLSSLSNTRVLNLHIQLQNLKQDDLSITQYLQNPIEAEVVHIVAAVDVEEVHINELSPITISNGTPMTPILDVKFAMVAIIFPTLAINAKTTHPILLHT</sequence>
<gene>
    <name evidence="1" type="ORF">RDI58_019739</name>
</gene>